<protein>
    <submittedName>
        <fullName evidence="3">CcmD family protein</fullName>
    </submittedName>
</protein>
<sequence length="82" mass="9206">MKKLIVILFFLVSLQGMAQEKIAITEEDYQNSSIEMADVMRSEGKIYVLVGIIGIVFGGILVYIISTDRKIARLEKLVQEGK</sequence>
<keyword evidence="2" id="KW-0732">Signal</keyword>
<reference evidence="4" key="1">
    <citation type="journal article" date="2019" name="Int. J. Syst. Evol. Microbiol.">
        <title>The Global Catalogue of Microorganisms (GCM) 10K type strain sequencing project: providing services to taxonomists for standard genome sequencing and annotation.</title>
        <authorList>
            <consortium name="The Broad Institute Genomics Platform"/>
            <consortium name="The Broad Institute Genome Sequencing Center for Infectious Disease"/>
            <person name="Wu L."/>
            <person name="Ma J."/>
        </authorList>
    </citation>
    <scope>NUCLEOTIDE SEQUENCE [LARGE SCALE GENOMIC DNA]</scope>
    <source>
        <strain evidence="4">CECT 8551</strain>
    </source>
</reference>
<gene>
    <name evidence="3" type="ORF">ACFOUP_06215</name>
</gene>
<dbReference type="Pfam" id="PF20077">
    <property type="entry name" value="CcmD_alt"/>
    <property type="match status" value="1"/>
</dbReference>
<keyword evidence="1" id="KW-0812">Transmembrane</keyword>
<keyword evidence="4" id="KW-1185">Reference proteome</keyword>
<evidence type="ECO:0000313" key="4">
    <source>
        <dbReference type="Proteomes" id="UP001595766"/>
    </source>
</evidence>
<proteinExistence type="predicted"/>
<dbReference type="Proteomes" id="UP001595766">
    <property type="component" value="Unassembled WGS sequence"/>
</dbReference>
<evidence type="ECO:0000256" key="2">
    <source>
        <dbReference type="SAM" id="SignalP"/>
    </source>
</evidence>
<keyword evidence="1" id="KW-0472">Membrane</keyword>
<evidence type="ECO:0000313" key="3">
    <source>
        <dbReference type="EMBL" id="MFC3975962.1"/>
    </source>
</evidence>
<keyword evidence="1" id="KW-1133">Transmembrane helix</keyword>
<name>A0ABV8EIQ5_9BACT</name>
<feature type="chain" id="PRO_5045062192" evidence="2">
    <location>
        <begin position="19"/>
        <end position="82"/>
    </location>
</feature>
<dbReference type="EMBL" id="JBHSAV010000017">
    <property type="protein sequence ID" value="MFC3975962.1"/>
    <property type="molecule type" value="Genomic_DNA"/>
</dbReference>
<evidence type="ECO:0000256" key="1">
    <source>
        <dbReference type="SAM" id="Phobius"/>
    </source>
</evidence>
<accession>A0ABV8EIQ5</accession>
<organism evidence="3 4">
    <name type="scientific">Belliella kenyensis</name>
    <dbReference type="NCBI Taxonomy" id="1472724"/>
    <lineage>
        <taxon>Bacteria</taxon>
        <taxon>Pseudomonadati</taxon>
        <taxon>Bacteroidota</taxon>
        <taxon>Cytophagia</taxon>
        <taxon>Cytophagales</taxon>
        <taxon>Cyclobacteriaceae</taxon>
        <taxon>Belliella</taxon>
    </lineage>
</organism>
<feature type="transmembrane region" description="Helical" evidence="1">
    <location>
        <begin position="46"/>
        <end position="66"/>
    </location>
</feature>
<feature type="signal peptide" evidence="2">
    <location>
        <begin position="1"/>
        <end position="18"/>
    </location>
</feature>
<comment type="caution">
    <text evidence="3">The sequence shown here is derived from an EMBL/GenBank/DDBJ whole genome shotgun (WGS) entry which is preliminary data.</text>
</comment>
<dbReference type="RefSeq" id="WP_241293028.1">
    <property type="nucleotide sequence ID" value="NZ_JAKZGR010000004.1"/>
</dbReference>